<dbReference type="FunFam" id="3.40.50.12160:FF:000003">
    <property type="entry name" value="CDK5 regulatory subunit-associated protein 1"/>
    <property type="match status" value="1"/>
</dbReference>
<dbReference type="InterPro" id="IPR013848">
    <property type="entry name" value="Methylthiotransferase_N"/>
</dbReference>
<dbReference type="InterPro" id="IPR006638">
    <property type="entry name" value="Elp3/MiaA/NifB-like_rSAM"/>
</dbReference>
<evidence type="ECO:0000313" key="12">
    <source>
        <dbReference type="Proteomes" id="UP000324143"/>
    </source>
</evidence>
<dbReference type="PROSITE" id="PS51449">
    <property type="entry name" value="MTTASE_N"/>
    <property type="match status" value="1"/>
</dbReference>
<dbReference type="InterPro" id="IPR002792">
    <property type="entry name" value="TRAM_dom"/>
</dbReference>
<organism evidence="11 12">
    <name type="scientific">Candidatus Mcinerneyibacterium aminivorans</name>
    <dbReference type="NCBI Taxonomy" id="2703815"/>
    <lineage>
        <taxon>Bacteria</taxon>
        <taxon>Candidatus Macinerneyibacteriota</taxon>
        <taxon>Candidatus Mcinerneyibacteria</taxon>
        <taxon>Candidatus Mcinerneyibacteriales</taxon>
        <taxon>Candidatus Mcinerneyibacteriaceae</taxon>
        <taxon>Candidatus Mcinerneyibacterium</taxon>
    </lineage>
</organism>
<dbReference type="GO" id="GO:0032324">
    <property type="term" value="P:molybdopterin cofactor biosynthetic process"/>
    <property type="evidence" value="ECO:0007669"/>
    <property type="project" value="UniProtKB-ARBA"/>
</dbReference>
<dbReference type="AlphaFoldDB" id="A0A5D0MHZ6"/>
<dbReference type="InterPro" id="IPR023404">
    <property type="entry name" value="rSAM_horseshoe"/>
</dbReference>
<dbReference type="InterPro" id="IPR005839">
    <property type="entry name" value="Methylthiotransferase"/>
</dbReference>
<dbReference type="CDD" id="cd01335">
    <property type="entry name" value="Radical_SAM"/>
    <property type="match status" value="1"/>
</dbReference>
<dbReference type="Pfam" id="PF18693">
    <property type="entry name" value="TRAM_2"/>
    <property type="match status" value="1"/>
</dbReference>
<dbReference type="InterPro" id="IPR058240">
    <property type="entry name" value="rSAM_sf"/>
</dbReference>
<evidence type="ECO:0000256" key="1">
    <source>
        <dbReference type="ARBA" id="ARBA00001966"/>
    </source>
</evidence>
<dbReference type="GO" id="GO:0005829">
    <property type="term" value="C:cytosol"/>
    <property type="evidence" value="ECO:0007669"/>
    <property type="project" value="TreeGrafter"/>
</dbReference>
<evidence type="ECO:0000256" key="8">
    <source>
        <dbReference type="ARBA" id="ARBA00023014"/>
    </source>
</evidence>
<keyword evidence="3" id="KW-0963">Cytoplasm</keyword>
<dbReference type="PANTHER" id="PTHR43837">
    <property type="entry name" value="RIBOSOMAL PROTEIN S12 METHYLTHIOTRANSFERASE RIMO"/>
    <property type="match status" value="1"/>
</dbReference>
<name>A0A5D0MHZ6_9BACT</name>
<dbReference type="InterPro" id="IPR020612">
    <property type="entry name" value="Methylthiotransferase_CS"/>
</dbReference>
<dbReference type="NCBIfam" id="TIGR00089">
    <property type="entry name" value="MiaB/RimO family radical SAM methylthiotransferase"/>
    <property type="match status" value="1"/>
</dbReference>
<evidence type="ECO:0000256" key="4">
    <source>
        <dbReference type="ARBA" id="ARBA00022679"/>
    </source>
</evidence>
<feature type="domain" description="Radical SAM core" evidence="10">
    <location>
        <begin position="140"/>
        <end position="370"/>
    </location>
</feature>
<dbReference type="GO" id="GO:0005840">
    <property type="term" value="C:ribosome"/>
    <property type="evidence" value="ECO:0007669"/>
    <property type="project" value="UniProtKB-KW"/>
</dbReference>
<sequence length="437" mass="51576">MKIYFKTLGCDKNFVDTEKIAGLLNKRENHQITNNIDQSDIVIINTCSFIDEAVEENINTILEFVNYKKINDLSYRIVVIGCLPELYRDELKKEIPEVHNWIIPGEYHKIAEILSDKKKFEIKEKNKQGFLGDSFPRTFLNDSHYKFLKISDGCNLSCSYCIIPKIRGNFKSRNLKSLQKELNFIEKNKDVKEVIIVSQNTSFFGTNNRNYDIIDLLDLLGEYKFFWKRLMYLDIRKINEKFLDAMKRNKILPYFDIPLQHISDKVLKDMNRNYTLNDITNKINLIKKYFKNPLLRTTFIVGFPTEKENDFKQLLDFVKKDIFHRIGIFEYSHQPLSLAYEKFKDNISPEVKTERFNILNKAAENSIKKDLSRFTGEKMDVLIDSESSGRTWRDAPEIDSCVRFNNQHLKKGKIYRTILKNVLNLEIEGEILNEIYT</sequence>
<dbReference type="InterPro" id="IPR012340">
    <property type="entry name" value="NA-bd_OB-fold"/>
</dbReference>
<dbReference type="SFLD" id="SFLDG01082">
    <property type="entry name" value="B12-binding_domain_containing"/>
    <property type="match status" value="1"/>
</dbReference>
<dbReference type="EC" id="2.8.4.4" evidence="11"/>
<keyword evidence="12" id="KW-1185">Reference proteome</keyword>
<dbReference type="Proteomes" id="UP000324143">
    <property type="component" value="Unassembled WGS sequence"/>
</dbReference>
<keyword evidence="4 11" id="KW-0808">Transferase</keyword>
<dbReference type="GO" id="GO:0006400">
    <property type="term" value="P:tRNA modification"/>
    <property type="evidence" value="ECO:0007669"/>
    <property type="project" value="InterPro"/>
</dbReference>
<proteinExistence type="predicted"/>
<keyword evidence="2" id="KW-0004">4Fe-4S</keyword>
<dbReference type="Gene3D" id="3.80.30.20">
    <property type="entry name" value="tm_1862 like domain"/>
    <property type="match status" value="1"/>
</dbReference>
<evidence type="ECO:0000256" key="6">
    <source>
        <dbReference type="ARBA" id="ARBA00022723"/>
    </source>
</evidence>
<dbReference type="PROSITE" id="PS51918">
    <property type="entry name" value="RADICAL_SAM"/>
    <property type="match status" value="1"/>
</dbReference>
<dbReference type="InterPro" id="IPR038135">
    <property type="entry name" value="Methylthiotransferase_N_sf"/>
</dbReference>
<evidence type="ECO:0000256" key="2">
    <source>
        <dbReference type="ARBA" id="ARBA00022485"/>
    </source>
</evidence>
<dbReference type="Gene3D" id="2.40.50.140">
    <property type="entry name" value="Nucleic acid-binding proteins"/>
    <property type="match status" value="1"/>
</dbReference>
<evidence type="ECO:0000256" key="5">
    <source>
        <dbReference type="ARBA" id="ARBA00022691"/>
    </source>
</evidence>
<evidence type="ECO:0000259" key="9">
    <source>
        <dbReference type="PROSITE" id="PS51449"/>
    </source>
</evidence>
<dbReference type="PROSITE" id="PS01278">
    <property type="entry name" value="MTTASE_RADICAL"/>
    <property type="match status" value="1"/>
</dbReference>
<feature type="domain" description="MTTase N-terminal" evidence="9">
    <location>
        <begin position="1"/>
        <end position="119"/>
    </location>
</feature>
<dbReference type="SMART" id="SM00729">
    <property type="entry name" value="Elp3"/>
    <property type="match status" value="1"/>
</dbReference>
<reference evidence="11" key="1">
    <citation type="submission" date="2019-08" db="EMBL/GenBank/DDBJ databases">
        <title>Genomic characterization of a novel candidate phylum (ARYD3) from a high temperature, high salinity tertiary oil reservoir in north central Oklahoma, USA.</title>
        <authorList>
            <person name="Youssef N.H."/>
            <person name="Yadav A."/>
            <person name="Elshahed M.S."/>
        </authorList>
    </citation>
    <scope>NUCLEOTIDE SEQUENCE [LARGE SCALE GENOMIC DNA]</scope>
    <source>
        <strain evidence="11">ARYD3</strain>
    </source>
</reference>
<dbReference type="Pfam" id="PF04055">
    <property type="entry name" value="Radical_SAM"/>
    <property type="match status" value="1"/>
</dbReference>
<dbReference type="SFLD" id="SFLDS00029">
    <property type="entry name" value="Radical_SAM"/>
    <property type="match status" value="1"/>
</dbReference>
<evidence type="ECO:0000256" key="3">
    <source>
        <dbReference type="ARBA" id="ARBA00022490"/>
    </source>
</evidence>
<dbReference type="GO" id="GO:0051539">
    <property type="term" value="F:4 iron, 4 sulfur cluster binding"/>
    <property type="evidence" value="ECO:0007669"/>
    <property type="project" value="UniProtKB-KW"/>
</dbReference>
<dbReference type="PANTHER" id="PTHR43837:SF1">
    <property type="entry name" value="RIBOSOMAL PROTEIN US12 METHYLTHIOTRANSFERASE RIMO"/>
    <property type="match status" value="1"/>
</dbReference>
<keyword evidence="6" id="KW-0479">Metal-binding</keyword>
<protein>
    <submittedName>
        <fullName evidence="11">30S ribosomal protein S12 methylthiotransferase RimO</fullName>
        <ecNumber evidence="11">2.8.4.4</ecNumber>
    </submittedName>
</protein>
<dbReference type="GO" id="GO:0103039">
    <property type="term" value="F:protein methylthiotransferase activity"/>
    <property type="evidence" value="ECO:0007669"/>
    <property type="project" value="UniProtKB-EC"/>
</dbReference>
<evidence type="ECO:0000259" key="10">
    <source>
        <dbReference type="PROSITE" id="PS51918"/>
    </source>
</evidence>
<dbReference type="InterPro" id="IPR000385">
    <property type="entry name" value="MoaA_NifB_PqqE_Fe-S-bd_CS"/>
</dbReference>
<dbReference type="NCBIfam" id="TIGR01125">
    <property type="entry name" value="30S ribosomal protein S12 methylthiotransferase RimO"/>
    <property type="match status" value="1"/>
</dbReference>
<dbReference type="GO" id="GO:0035599">
    <property type="term" value="F:aspartic acid methylthiotransferase activity"/>
    <property type="evidence" value="ECO:0007669"/>
    <property type="project" value="TreeGrafter"/>
</dbReference>
<dbReference type="SUPFAM" id="SSF102114">
    <property type="entry name" value="Radical SAM enzymes"/>
    <property type="match status" value="1"/>
</dbReference>
<dbReference type="EMBL" id="VSIX01000033">
    <property type="protein sequence ID" value="TYB31535.1"/>
    <property type="molecule type" value="Genomic_DNA"/>
</dbReference>
<evidence type="ECO:0000313" key="11">
    <source>
        <dbReference type="EMBL" id="TYB31535.1"/>
    </source>
</evidence>
<keyword evidence="11" id="KW-0687">Ribonucleoprotein</keyword>
<evidence type="ECO:0000256" key="7">
    <source>
        <dbReference type="ARBA" id="ARBA00023004"/>
    </source>
</evidence>
<dbReference type="Pfam" id="PF00919">
    <property type="entry name" value="UPF0004"/>
    <property type="match status" value="1"/>
</dbReference>
<dbReference type="InterPro" id="IPR007197">
    <property type="entry name" value="rSAM"/>
</dbReference>
<dbReference type="GO" id="GO:0046872">
    <property type="term" value="F:metal ion binding"/>
    <property type="evidence" value="ECO:0007669"/>
    <property type="project" value="UniProtKB-KW"/>
</dbReference>
<dbReference type="InterPro" id="IPR005840">
    <property type="entry name" value="Ribosomal_uS12_MeSTrfase_RimO"/>
</dbReference>
<comment type="caution">
    <text evidence="11">The sequence shown here is derived from an EMBL/GenBank/DDBJ whole genome shotgun (WGS) entry which is preliminary data.</text>
</comment>
<keyword evidence="11" id="KW-0689">Ribosomal protein</keyword>
<gene>
    <name evidence="11" type="primary">rimO</name>
    <name evidence="11" type="ORF">FXF47_04235</name>
</gene>
<keyword evidence="7" id="KW-0408">Iron</keyword>
<dbReference type="SFLD" id="SFLDG01061">
    <property type="entry name" value="methylthiotransferase"/>
    <property type="match status" value="1"/>
</dbReference>
<dbReference type="PROSITE" id="PS01305">
    <property type="entry name" value="MOAA_NIFB_PQQE"/>
    <property type="match status" value="1"/>
</dbReference>
<comment type="cofactor">
    <cofactor evidence="1">
        <name>[4Fe-4S] cluster</name>
        <dbReference type="ChEBI" id="CHEBI:49883"/>
    </cofactor>
</comment>
<dbReference type="Gene3D" id="3.40.50.12160">
    <property type="entry name" value="Methylthiotransferase, N-terminal domain"/>
    <property type="match status" value="1"/>
</dbReference>
<keyword evidence="8" id="KW-0411">Iron-sulfur</keyword>
<accession>A0A5D0MHZ6</accession>
<keyword evidence="5" id="KW-0949">S-adenosyl-L-methionine</keyword>